<organism evidence="4 5">
    <name type="scientific">Halomicrobium zhouii</name>
    <dbReference type="NCBI Taxonomy" id="767519"/>
    <lineage>
        <taxon>Archaea</taxon>
        <taxon>Methanobacteriati</taxon>
        <taxon>Methanobacteriota</taxon>
        <taxon>Stenosarchaea group</taxon>
        <taxon>Halobacteria</taxon>
        <taxon>Halobacteriales</taxon>
        <taxon>Haloarculaceae</taxon>
        <taxon>Halomicrobium</taxon>
    </lineage>
</organism>
<name>A0A1I6LDQ7_9EURY</name>
<dbReference type="InterPro" id="IPR000683">
    <property type="entry name" value="Gfo/Idh/MocA-like_OxRdtase_N"/>
</dbReference>
<dbReference type="InterPro" id="IPR051317">
    <property type="entry name" value="Gfo/Idh/MocA_oxidoreduct"/>
</dbReference>
<sequence>MTYRAIQVGTGGQGARWCDTFLQPHVEAGRVDVVAAVDVDESAHANAREHLDVPAEACYTDVEAAVAEHDADFCIVVVPPWVHEEVVDAALAHDLDILSEKPIADTLEASVRIAEKVERAGAKMGVTMSHRFDRDKTTLRRQIGAESSGPLDYLVGRFTCNARTYGTWGAFRHDMDHPLMVEGAVHQLDFLADMAGAPCERLYADTWQPEWAEYAGDVQATVQLRFENGVRATWEGAKANATTLNGWGNDYVRAECRDATLELDGRELTRYPYDADAEGVVGTTGRERGEAVPLDEREHWSNTWLVGQFLEWLDGGERSDGTRASSERSSDGGEPMETNVHDNLQSVALVEAAIESSETGEPVAVQELLADARAALDG</sequence>
<dbReference type="Proteomes" id="UP000199062">
    <property type="component" value="Unassembled WGS sequence"/>
</dbReference>
<dbReference type="SUPFAM" id="SSF55347">
    <property type="entry name" value="Glyceraldehyde-3-phosphate dehydrogenase-like, C-terminal domain"/>
    <property type="match status" value="1"/>
</dbReference>
<dbReference type="Pfam" id="PF01408">
    <property type="entry name" value="GFO_IDH_MocA"/>
    <property type="match status" value="1"/>
</dbReference>
<dbReference type="Pfam" id="PF02894">
    <property type="entry name" value="GFO_IDH_MocA_C"/>
    <property type="match status" value="1"/>
</dbReference>
<dbReference type="PANTHER" id="PTHR43708:SF8">
    <property type="entry name" value="OXIDOREDUCTASE"/>
    <property type="match status" value="1"/>
</dbReference>
<dbReference type="EMBL" id="FOZK01000002">
    <property type="protein sequence ID" value="SFS01595.1"/>
    <property type="molecule type" value="Genomic_DNA"/>
</dbReference>
<feature type="domain" description="Gfo/Idh/MocA-like oxidoreductase N-terminal" evidence="2">
    <location>
        <begin position="8"/>
        <end position="126"/>
    </location>
</feature>
<dbReference type="GO" id="GO:0000166">
    <property type="term" value="F:nucleotide binding"/>
    <property type="evidence" value="ECO:0007669"/>
    <property type="project" value="InterPro"/>
</dbReference>
<keyword evidence="5" id="KW-1185">Reference proteome</keyword>
<evidence type="ECO:0000313" key="5">
    <source>
        <dbReference type="Proteomes" id="UP000199062"/>
    </source>
</evidence>
<accession>A0A1I6LDQ7</accession>
<feature type="domain" description="Gfo/Idh/MocA-like oxidoreductase C-terminal" evidence="3">
    <location>
        <begin position="160"/>
        <end position="365"/>
    </location>
</feature>
<dbReference type="AlphaFoldDB" id="A0A1I6LDQ7"/>
<dbReference type="SUPFAM" id="SSF51735">
    <property type="entry name" value="NAD(P)-binding Rossmann-fold domains"/>
    <property type="match status" value="1"/>
</dbReference>
<protein>
    <submittedName>
        <fullName evidence="4">Predicted dehydrogenase</fullName>
    </submittedName>
</protein>
<gene>
    <name evidence="4" type="ORF">SAMN05216559_2519</name>
</gene>
<proteinExistence type="predicted"/>
<dbReference type="InterPro" id="IPR036291">
    <property type="entry name" value="NAD(P)-bd_dom_sf"/>
</dbReference>
<dbReference type="STRING" id="767519.SAMN05216559_2519"/>
<dbReference type="PANTHER" id="PTHR43708">
    <property type="entry name" value="CONSERVED EXPRESSED OXIDOREDUCTASE (EUROFUNG)"/>
    <property type="match status" value="1"/>
</dbReference>
<dbReference type="Gene3D" id="3.30.360.10">
    <property type="entry name" value="Dihydrodipicolinate Reductase, domain 2"/>
    <property type="match status" value="1"/>
</dbReference>
<dbReference type="Gene3D" id="3.40.50.720">
    <property type="entry name" value="NAD(P)-binding Rossmann-like Domain"/>
    <property type="match status" value="1"/>
</dbReference>
<dbReference type="OrthoDB" id="25239at2157"/>
<evidence type="ECO:0000259" key="2">
    <source>
        <dbReference type="Pfam" id="PF01408"/>
    </source>
</evidence>
<dbReference type="RefSeq" id="WP_089816850.1">
    <property type="nucleotide sequence ID" value="NZ_FOZK01000002.1"/>
</dbReference>
<evidence type="ECO:0000259" key="3">
    <source>
        <dbReference type="Pfam" id="PF02894"/>
    </source>
</evidence>
<dbReference type="InterPro" id="IPR004104">
    <property type="entry name" value="Gfo/Idh/MocA-like_OxRdtase_C"/>
</dbReference>
<reference evidence="4 5" key="1">
    <citation type="submission" date="2016-10" db="EMBL/GenBank/DDBJ databases">
        <authorList>
            <person name="de Groot N.N."/>
        </authorList>
    </citation>
    <scope>NUCLEOTIDE SEQUENCE [LARGE SCALE GENOMIC DNA]</scope>
    <source>
        <strain evidence="4 5">CGMCC 1.10457</strain>
    </source>
</reference>
<evidence type="ECO:0000313" key="4">
    <source>
        <dbReference type="EMBL" id="SFS01595.1"/>
    </source>
</evidence>
<feature type="compositionally biased region" description="Basic and acidic residues" evidence="1">
    <location>
        <begin position="316"/>
        <end position="331"/>
    </location>
</feature>
<evidence type="ECO:0000256" key="1">
    <source>
        <dbReference type="SAM" id="MobiDB-lite"/>
    </source>
</evidence>
<feature type="region of interest" description="Disordered" evidence="1">
    <location>
        <begin position="316"/>
        <end position="341"/>
    </location>
</feature>